<dbReference type="Pfam" id="PF13517">
    <property type="entry name" value="FG-GAP_3"/>
    <property type="match status" value="2"/>
</dbReference>
<dbReference type="SUPFAM" id="SSF54001">
    <property type="entry name" value="Cysteine proteinases"/>
    <property type="match status" value="1"/>
</dbReference>
<proteinExistence type="predicted"/>
<dbReference type="Gene3D" id="2.40.128.340">
    <property type="match status" value="3"/>
</dbReference>
<dbReference type="PROSITE" id="PS50911">
    <property type="entry name" value="CHAP"/>
    <property type="match status" value="1"/>
</dbReference>
<feature type="domain" description="Peptidase C51" evidence="3">
    <location>
        <begin position="45"/>
        <end position="186"/>
    </location>
</feature>
<dbReference type="Gene3D" id="3.90.1720.10">
    <property type="entry name" value="endopeptidase domain like (from Nostoc punctiforme)"/>
    <property type="match status" value="1"/>
</dbReference>
<organism evidence="4 5">
    <name type="scientific">Streptomyces turgidiscabies (strain Car8)</name>
    <dbReference type="NCBI Taxonomy" id="698760"/>
    <lineage>
        <taxon>Bacteria</taxon>
        <taxon>Bacillati</taxon>
        <taxon>Actinomycetota</taxon>
        <taxon>Actinomycetes</taxon>
        <taxon>Kitasatosporales</taxon>
        <taxon>Streptomycetaceae</taxon>
        <taxon>Streptomyces</taxon>
    </lineage>
</organism>
<protein>
    <submittedName>
        <fullName evidence="4">FG-GAP repeat protein</fullName>
    </submittedName>
</protein>
<dbReference type="SUPFAM" id="SSF69318">
    <property type="entry name" value="Integrin alpha N-terminal domain"/>
    <property type="match status" value="1"/>
</dbReference>
<reference evidence="4 5" key="1">
    <citation type="journal article" date="2011" name="Plasmid">
        <title>Streptomyces turgidiscabies Car8 contains a modular pathogenicity island that shares virulence genes with other actinobacterial plant pathogens.</title>
        <authorList>
            <person name="Huguet-Tapia J.C."/>
            <person name="Badger J.H."/>
            <person name="Loria R."/>
            <person name="Pettis G.S."/>
        </authorList>
    </citation>
    <scope>NUCLEOTIDE SEQUENCE [LARGE SCALE GENOMIC DNA]</scope>
    <source>
        <strain evidence="4 5">Car8</strain>
    </source>
</reference>
<evidence type="ECO:0000313" key="4">
    <source>
        <dbReference type="EMBL" id="ELP65176.1"/>
    </source>
</evidence>
<gene>
    <name evidence="4" type="ORF">STRTUCAR8_01316</name>
</gene>
<evidence type="ECO:0000256" key="1">
    <source>
        <dbReference type="ARBA" id="ARBA00022729"/>
    </source>
</evidence>
<feature type="compositionally biased region" description="Pro residues" evidence="2">
    <location>
        <begin position="192"/>
        <end position="204"/>
    </location>
</feature>
<dbReference type="STRING" id="85558.T45_02909"/>
<dbReference type="EMBL" id="AEJB01000406">
    <property type="protein sequence ID" value="ELP65176.1"/>
    <property type="molecule type" value="Genomic_DNA"/>
</dbReference>
<evidence type="ECO:0000259" key="3">
    <source>
        <dbReference type="PROSITE" id="PS50911"/>
    </source>
</evidence>
<comment type="caution">
    <text evidence="4">The sequence shown here is derived from an EMBL/GenBank/DDBJ whole genome shotgun (WGS) entry which is preliminary data.</text>
</comment>
<evidence type="ECO:0000256" key="2">
    <source>
        <dbReference type="SAM" id="MobiDB-lite"/>
    </source>
</evidence>
<accession>L7F2H9</accession>
<name>L7F2H9_STRT8</name>
<dbReference type="Pfam" id="PF05257">
    <property type="entry name" value="CHAP"/>
    <property type="match status" value="1"/>
</dbReference>
<sequence>MRIPHTRPRMGRARRGPLAALLAFAVSLLVVFTGVTPASATVGTNDYPSYLASPAGDALVDPWQFYNRECTSFVAWRLNNDNGVDFTNNMAHNGVNGHWGNAYQWKNNAIALGYTYNGSPAPGSIGWYDVNYHGAGSAGHVLYVDSVNATDGSIVAEDYNGSTPMYNYRKRTIAAGSSAWPSGFIHISDVVTPPPPPPPPPPPASDNSGTFQGDYNGDGKTDVASFYDYSGGHSALFVWIGNGSGGFAAPVKWWDSGVGGWDQFRTKPFVGDFNGDGKADVGVQYKYDNVSTAIFTFTSTGSAFGSPVSKWSSGGANSWDWGQSSPVVGDYNGDGKADLALMYGYTGATTSLFVLNGDGAGNFASPVSWWNSGAGSWDATGAKLVAGDLNGDGKTDLEALYNYGSDRSAVFTFLTGSGAFNAPVKKWDSGASNTWAWSYSKPLMGDFNGDGTPDMGVVYGYPTTERVVLYVFDSTGSGNVAAPRTGWDSGEHSWGYSQIKPFVGEFTGDTKADIGMYFAYEGDQTAQFLFASNGSTFGSPANTWDSGAGNWNGLGMKIA</sequence>
<feature type="region of interest" description="Disordered" evidence="2">
    <location>
        <begin position="187"/>
        <end position="215"/>
    </location>
</feature>
<keyword evidence="5" id="KW-1185">Reference proteome</keyword>
<keyword evidence="1" id="KW-0732">Signal</keyword>
<dbReference type="AlphaFoldDB" id="L7F2H9"/>
<dbReference type="InterPro" id="IPR013517">
    <property type="entry name" value="FG-GAP"/>
</dbReference>
<dbReference type="InterPro" id="IPR007921">
    <property type="entry name" value="CHAP_dom"/>
</dbReference>
<dbReference type="PATRIC" id="fig|698760.3.peg.6019"/>
<evidence type="ECO:0000313" key="5">
    <source>
        <dbReference type="Proteomes" id="UP000010931"/>
    </source>
</evidence>
<dbReference type="InterPro" id="IPR028994">
    <property type="entry name" value="Integrin_alpha_N"/>
</dbReference>
<dbReference type="InterPro" id="IPR038765">
    <property type="entry name" value="Papain-like_cys_pep_sf"/>
</dbReference>
<dbReference type="SUPFAM" id="SSF101447">
    <property type="entry name" value="Formin homology 2 domain (FH2 domain)"/>
    <property type="match status" value="1"/>
</dbReference>
<dbReference type="Proteomes" id="UP000010931">
    <property type="component" value="Unassembled WGS sequence"/>
</dbReference>